<keyword evidence="2" id="KW-1133">Transmembrane helix</keyword>
<organism evidence="3 4">
    <name type="scientific">Halomicrobium mukohataei</name>
    <dbReference type="NCBI Taxonomy" id="57705"/>
    <lineage>
        <taxon>Archaea</taxon>
        <taxon>Methanobacteriati</taxon>
        <taxon>Methanobacteriota</taxon>
        <taxon>Stenosarchaea group</taxon>
        <taxon>Halobacteria</taxon>
        <taxon>Halobacteriales</taxon>
        <taxon>Haloarculaceae</taxon>
        <taxon>Halomicrobium</taxon>
    </lineage>
</organism>
<evidence type="ECO:0000313" key="4">
    <source>
        <dbReference type="Proteomes" id="UP000608662"/>
    </source>
</evidence>
<evidence type="ECO:0000313" key="3">
    <source>
        <dbReference type="EMBL" id="NLV08900.1"/>
    </source>
</evidence>
<name>A0A847UBR5_9EURY</name>
<keyword evidence="2" id="KW-0812">Transmembrane</keyword>
<sequence>MSDTTIVPSAFGPLFVAAVSALAVGLVWRYGRASLAARPASTQPRTVRSNRDSASADPTVVSEP</sequence>
<evidence type="ECO:0000256" key="1">
    <source>
        <dbReference type="SAM" id="MobiDB-lite"/>
    </source>
</evidence>
<accession>A0A847UBR5</accession>
<dbReference type="EMBL" id="WOYG01000001">
    <property type="protein sequence ID" value="NLV08900.1"/>
    <property type="molecule type" value="Genomic_DNA"/>
</dbReference>
<dbReference type="RefSeq" id="WP_170092848.1">
    <property type="nucleotide sequence ID" value="NZ_WOYG01000001.1"/>
</dbReference>
<dbReference type="AlphaFoldDB" id="A0A847UBR5"/>
<proteinExistence type="predicted"/>
<feature type="region of interest" description="Disordered" evidence="1">
    <location>
        <begin position="38"/>
        <end position="64"/>
    </location>
</feature>
<comment type="caution">
    <text evidence="3">The sequence shown here is derived from an EMBL/GenBank/DDBJ whole genome shotgun (WGS) entry which is preliminary data.</text>
</comment>
<gene>
    <name evidence="3" type="ORF">GOC74_03000</name>
</gene>
<evidence type="ECO:0000256" key="2">
    <source>
        <dbReference type="SAM" id="Phobius"/>
    </source>
</evidence>
<dbReference type="Proteomes" id="UP000608662">
    <property type="component" value="Unassembled WGS sequence"/>
</dbReference>
<keyword evidence="2" id="KW-0472">Membrane</keyword>
<reference evidence="3" key="1">
    <citation type="submission" date="2019-12" db="EMBL/GenBank/DDBJ databases">
        <title>Whole-genome sequence of Halomicrobium mukohataei pws1.</title>
        <authorList>
            <person name="Verma D.K."/>
            <person name="Gopal K."/>
            <person name="Prasad E.S."/>
        </authorList>
    </citation>
    <scope>NUCLEOTIDE SEQUENCE</scope>
    <source>
        <strain evidence="3">Pws1</strain>
    </source>
</reference>
<protein>
    <submittedName>
        <fullName evidence="3">Uncharacterized protein</fullName>
    </submittedName>
</protein>
<feature type="transmembrane region" description="Helical" evidence="2">
    <location>
        <begin position="6"/>
        <end position="28"/>
    </location>
</feature>